<dbReference type="PROSITE" id="PS50995">
    <property type="entry name" value="HTH_MARR_2"/>
    <property type="match status" value="1"/>
</dbReference>
<dbReference type="OrthoDB" id="166070at2"/>
<dbReference type="Proteomes" id="UP000217065">
    <property type="component" value="Unassembled WGS sequence"/>
</dbReference>
<dbReference type="PRINTS" id="PR00598">
    <property type="entry name" value="HTHMARR"/>
</dbReference>
<sequence>MATDNLYALWFQTSKRYLQSVTRRMEGYGLTLDSFRVLELLHGNPETSYTVQQLSSTLDIPSGSITNVTNRLLRKELATKRPCPTDKRCSFVEITKLGEKVISSLLQEHFTYLEENFSRLTQEERDLLLVALKKMSPTSS</sequence>
<evidence type="ECO:0000259" key="2">
    <source>
        <dbReference type="PROSITE" id="PS50995"/>
    </source>
</evidence>
<dbReference type="RefSeq" id="WP_094941880.1">
    <property type="nucleotide sequence ID" value="NZ_NOKQ01000180.1"/>
</dbReference>
<reference evidence="3 4" key="1">
    <citation type="submission" date="2017-07" db="EMBL/GenBank/DDBJ databases">
        <title>Tetzosporium hominis gen.nov. sp.nov.</title>
        <authorList>
            <person name="Tetz G."/>
            <person name="Tetz V."/>
        </authorList>
    </citation>
    <scope>NUCLEOTIDE SEQUENCE [LARGE SCALE GENOMIC DNA]</scope>
    <source>
        <strain evidence="3 4">VT-49</strain>
    </source>
</reference>
<keyword evidence="1" id="KW-0238">DNA-binding</keyword>
<dbReference type="InterPro" id="IPR036388">
    <property type="entry name" value="WH-like_DNA-bd_sf"/>
</dbReference>
<proteinExistence type="predicted"/>
<dbReference type="InterPro" id="IPR036390">
    <property type="entry name" value="WH_DNA-bd_sf"/>
</dbReference>
<dbReference type="EMBL" id="NOKQ01000180">
    <property type="protein sequence ID" value="OZS78897.1"/>
    <property type="molecule type" value="Genomic_DNA"/>
</dbReference>
<dbReference type="GO" id="GO:0003677">
    <property type="term" value="F:DNA binding"/>
    <property type="evidence" value="ECO:0007669"/>
    <property type="project" value="UniProtKB-KW"/>
</dbReference>
<dbReference type="SUPFAM" id="SSF46785">
    <property type="entry name" value="Winged helix' DNA-binding domain"/>
    <property type="match status" value="1"/>
</dbReference>
<dbReference type="GO" id="GO:0003700">
    <property type="term" value="F:DNA-binding transcription factor activity"/>
    <property type="evidence" value="ECO:0007669"/>
    <property type="project" value="InterPro"/>
</dbReference>
<dbReference type="PANTHER" id="PTHR33164:SF101">
    <property type="entry name" value="TRANSCRIPTIONAL REPRESSOR MPRA"/>
    <property type="match status" value="1"/>
</dbReference>
<dbReference type="InterPro" id="IPR039422">
    <property type="entry name" value="MarR/SlyA-like"/>
</dbReference>
<organism evidence="3 4">
    <name type="scientific">Tetzosporium hominis</name>
    <dbReference type="NCBI Taxonomy" id="2020506"/>
    <lineage>
        <taxon>Bacteria</taxon>
        <taxon>Bacillati</taxon>
        <taxon>Bacillota</taxon>
        <taxon>Bacilli</taxon>
        <taxon>Bacillales</taxon>
        <taxon>Caryophanaceae</taxon>
        <taxon>Tetzosporium</taxon>
    </lineage>
</organism>
<dbReference type="Pfam" id="PF12802">
    <property type="entry name" value="MarR_2"/>
    <property type="match status" value="1"/>
</dbReference>
<evidence type="ECO:0000313" key="4">
    <source>
        <dbReference type="Proteomes" id="UP000217065"/>
    </source>
</evidence>
<name>A0A264W788_9BACL</name>
<evidence type="ECO:0000313" key="3">
    <source>
        <dbReference type="EMBL" id="OZS78897.1"/>
    </source>
</evidence>
<comment type="caution">
    <text evidence="3">The sequence shown here is derived from an EMBL/GenBank/DDBJ whole genome shotgun (WGS) entry which is preliminary data.</text>
</comment>
<evidence type="ECO:0000256" key="1">
    <source>
        <dbReference type="ARBA" id="ARBA00023125"/>
    </source>
</evidence>
<dbReference type="InterPro" id="IPR000835">
    <property type="entry name" value="HTH_MarR-typ"/>
</dbReference>
<dbReference type="AlphaFoldDB" id="A0A264W788"/>
<accession>A0A264W788</accession>
<dbReference type="PANTHER" id="PTHR33164">
    <property type="entry name" value="TRANSCRIPTIONAL REGULATOR, MARR FAMILY"/>
    <property type="match status" value="1"/>
</dbReference>
<feature type="domain" description="HTH marR-type" evidence="2">
    <location>
        <begin position="1"/>
        <end position="137"/>
    </location>
</feature>
<dbReference type="SMART" id="SM00347">
    <property type="entry name" value="HTH_MARR"/>
    <property type="match status" value="1"/>
</dbReference>
<dbReference type="Gene3D" id="1.10.10.10">
    <property type="entry name" value="Winged helix-like DNA-binding domain superfamily/Winged helix DNA-binding domain"/>
    <property type="match status" value="1"/>
</dbReference>
<protein>
    <recommendedName>
        <fullName evidence="2">HTH marR-type domain-containing protein</fullName>
    </recommendedName>
</protein>
<keyword evidence="4" id="KW-1185">Reference proteome</keyword>
<gene>
    <name evidence="3" type="ORF">CF394_03630</name>
</gene>
<dbReference type="GO" id="GO:0006950">
    <property type="term" value="P:response to stress"/>
    <property type="evidence" value="ECO:0007669"/>
    <property type="project" value="TreeGrafter"/>
</dbReference>